<gene>
    <name evidence="2" type="ORF">SISSUDRAFT_571824</name>
</gene>
<evidence type="ECO:0000313" key="3">
    <source>
        <dbReference type="Proteomes" id="UP000076798"/>
    </source>
</evidence>
<dbReference type="AlphaFoldDB" id="A0A166ERG3"/>
<proteinExistence type="predicted"/>
<dbReference type="EMBL" id="KV428040">
    <property type="protein sequence ID" value="KZT39860.1"/>
    <property type="molecule type" value="Genomic_DNA"/>
</dbReference>
<accession>A0A166ERG3</accession>
<evidence type="ECO:0000313" key="2">
    <source>
        <dbReference type="EMBL" id="KZT39860.1"/>
    </source>
</evidence>
<keyword evidence="3" id="KW-1185">Reference proteome</keyword>
<organism evidence="2 3">
    <name type="scientific">Sistotremastrum suecicum HHB10207 ss-3</name>
    <dbReference type="NCBI Taxonomy" id="1314776"/>
    <lineage>
        <taxon>Eukaryota</taxon>
        <taxon>Fungi</taxon>
        <taxon>Dikarya</taxon>
        <taxon>Basidiomycota</taxon>
        <taxon>Agaricomycotina</taxon>
        <taxon>Agaricomycetes</taxon>
        <taxon>Sistotremastrales</taxon>
        <taxon>Sistotremastraceae</taxon>
        <taxon>Sistotremastrum</taxon>
    </lineage>
</organism>
<name>A0A166ERG3_9AGAM</name>
<feature type="region of interest" description="Disordered" evidence="1">
    <location>
        <begin position="74"/>
        <end position="103"/>
    </location>
</feature>
<dbReference type="Proteomes" id="UP000076798">
    <property type="component" value="Unassembled WGS sequence"/>
</dbReference>
<protein>
    <submittedName>
        <fullName evidence="2">Uncharacterized protein</fullName>
    </submittedName>
</protein>
<evidence type="ECO:0000256" key="1">
    <source>
        <dbReference type="SAM" id="MobiDB-lite"/>
    </source>
</evidence>
<sequence length="103" mass="11743">MASARCISSARAQRDILRGLPKQHLQAPLKVSVMTSTNPNNVQRLVMFLSKIEHKLKDENKNCIKNDIGIEAVRKKRSSESVEKEVDENDTDCTSNRDSQRYK</sequence>
<reference evidence="2 3" key="1">
    <citation type="journal article" date="2016" name="Mol. Biol. Evol.">
        <title>Comparative Genomics of Early-Diverging Mushroom-Forming Fungi Provides Insights into the Origins of Lignocellulose Decay Capabilities.</title>
        <authorList>
            <person name="Nagy L.G."/>
            <person name="Riley R."/>
            <person name="Tritt A."/>
            <person name="Adam C."/>
            <person name="Daum C."/>
            <person name="Floudas D."/>
            <person name="Sun H."/>
            <person name="Yadav J.S."/>
            <person name="Pangilinan J."/>
            <person name="Larsson K.H."/>
            <person name="Matsuura K."/>
            <person name="Barry K."/>
            <person name="Labutti K."/>
            <person name="Kuo R."/>
            <person name="Ohm R.A."/>
            <person name="Bhattacharya S.S."/>
            <person name="Shirouzu T."/>
            <person name="Yoshinaga Y."/>
            <person name="Martin F.M."/>
            <person name="Grigoriev I.V."/>
            <person name="Hibbett D.S."/>
        </authorList>
    </citation>
    <scope>NUCLEOTIDE SEQUENCE [LARGE SCALE GENOMIC DNA]</scope>
    <source>
        <strain evidence="2 3">HHB10207 ss-3</strain>
    </source>
</reference>